<sequence>MSRLLQFTSETARDIVLSLKQENKIIKIQQILIFLRAILNVDDPKIKGILFESYGHLKFQNPCVFTFYHVTNSETRRSFEYSSKGYLCLNFCSRVKLIDKIEYDFEYFVNQLSTPELYTNYVFKPHDLSQPIYDVLLYDNHDKYLYIIQMTISLKHNFEENELLSIINKFNEKNVEMKKVIYLHFRNYPPNKKESFLKSNSTVNARQCLRKIPFFHIYYATLNIDYTSRIRAFYENLPKTPEETRNELMLSKIST</sequence>
<comment type="caution">
    <text evidence="1">The sequence shown here is derived from an EMBL/GenBank/DDBJ whole genome shotgun (WGS) entry which is preliminary data.</text>
</comment>
<keyword evidence="2" id="KW-1185">Reference proteome</keyword>
<accession>A0A1J4JQW1</accession>
<gene>
    <name evidence="1" type="ORF">TRFO_31546</name>
</gene>
<dbReference type="Proteomes" id="UP000179807">
    <property type="component" value="Unassembled WGS sequence"/>
</dbReference>
<proteinExistence type="predicted"/>
<evidence type="ECO:0000313" key="2">
    <source>
        <dbReference type="Proteomes" id="UP000179807"/>
    </source>
</evidence>
<dbReference type="RefSeq" id="XP_068354703.1">
    <property type="nucleotide sequence ID" value="XM_068507991.1"/>
</dbReference>
<evidence type="ECO:0000313" key="1">
    <source>
        <dbReference type="EMBL" id="OHT01567.1"/>
    </source>
</evidence>
<organism evidence="1 2">
    <name type="scientific">Tritrichomonas foetus</name>
    <dbReference type="NCBI Taxonomy" id="1144522"/>
    <lineage>
        <taxon>Eukaryota</taxon>
        <taxon>Metamonada</taxon>
        <taxon>Parabasalia</taxon>
        <taxon>Tritrichomonadida</taxon>
        <taxon>Tritrichomonadidae</taxon>
        <taxon>Tritrichomonas</taxon>
    </lineage>
</organism>
<name>A0A1J4JQW1_9EUKA</name>
<dbReference type="GeneID" id="94842695"/>
<dbReference type="AlphaFoldDB" id="A0A1J4JQW1"/>
<dbReference type="VEuPathDB" id="TrichDB:TRFO_31546"/>
<protein>
    <submittedName>
        <fullName evidence="1">Uncharacterized protein</fullName>
    </submittedName>
</protein>
<dbReference type="EMBL" id="MLAK01000905">
    <property type="protein sequence ID" value="OHT01567.1"/>
    <property type="molecule type" value="Genomic_DNA"/>
</dbReference>
<reference evidence="1" key="1">
    <citation type="submission" date="2016-10" db="EMBL/GenBank/DDBJ databases">
        <authorList>
            <person name="Benchimol M."/>
            <person name="Almeida L.G."/>
            <person name="Vasconcelos A.T."/>
            <person name="Perreira-Neves A."/>
            <person name="Rosa I.A."/>
            <person name="Tasca T."/>
            <person name="Bogo M.R."/>
            <person name="de Souza W."/>
        </authorList>
    </citation>
    <scope>NUCLEOTIDE SEQUENCE [LARGE SCALE GENOMIC DNA]</scope>
    <source>
        <strain evidence="1">K</strain>
    </source>
</reference>